<proteinExistence type="predicted"/>
<dbReference type="InterPro" id="IPR007791">
    <property type="entry name" value="DjlA_N"/>
</dbReference>
<reference evidence="2 3" key="1">
    <citation type="journal article" date="2014" name="Int. J. Syst. Evol. Microbiol.">
        <title>Complete genome sequence of Corynebacterium casei LMG S-19264T (=DSM 44701T), isolated from a smear-ripened cheese.</title>
        <authorList>
            <consortium name="US DOE Joint Genome Institute (JGI-PGF)"/>
            <person name="Walter F."/>
            <person name="Albersmeier A."/>
            <person name="Kalinowski J."/>
            <person name="Ruckert C."/>
        </authorList>
    </citation>
    <scope>NUCLEOTIDE SEQUENCE [LARGE SCALE GENOMIC DNA]</scope>
    <source>
        <strain evidence="2 3">CGMCC 1.7029</strain>
    </source>
</reference>
<dbReference type="Proteomes" id="UP000598196">
    <property type="component" value="Unassembled WGS sequence"/>
</dbReference>
<organism evidence="2 3">
    <name type="scientific">Gemmobacter aquaticus</name>
    <dbReference type="NCBI Taxonomy" id="490185"/>
    <lineage>
        <taxon>Bacteria</taxon>
        <taxon>Pseudomonadati</taxon>
        <taxon>Pseudomonadota</taxon>
        <taxon>Alphaproteobacteria</taxon>
        <taxon>Rhodobacterales</taxon>
        <taxon>Paracoccaceae</taxon>
        <taxon>Gemmobacter</taxon>
    </lineage>
</organism>
<dbReference type="SMART" id="SM00271">
    <property type="entry name" value="DnaJ"/>
    <property type="match status" value="1"/>
</dbReference>
<feature type="domain" description="J" evidence="1">
    <location>
        <begin position="144"/>
        <end position="208"/>
    </location>
</feature>
<dbReference type="CDD" id="cd06257">
    <property type="entry name" value="DnaJ"/>
    <property type="match status" value="1"/>
</dbReference>
<dbReference type="Gene3D" id="1.10.287.110">
    <property type="entry name" value="DnaJ domain"/>
    <property type="match status" value="1"/>
</dbReference>
<dbReference type="EMBL" id="BMLP01000001">
    <property type="protein sequence ID" value="GGO26972.1"/>
    <property type="molecule type" value="Genomic_DNA"/>
</dbReference>
<evidence type="ECO:0000313" key="2">
    <source>
        <dbReference type="EMBL" id="GGO26972.1"/>
    </source>
</evidence>
<accession>A0A917YHG0</accession>
<protein>
    <submittedName>
        <fullName evidence="2">Molecular chaperone DjlA</fullName>
    </submittedName>
</protein>
<keyword evidence="3" id="KW-1185">Reference proteome</keyword>
<dbReference type="Gene3D" id="1.10.3680.10">
    <property type="entry name" value="TerB-like"/>
    <property type="match status" value="1"/>
</dbReference>
<dbReference type="AlphaFoldDB" id="A0A917YHG0"/>
<name>A0A917YHG0_9RHOB</name>
<dbReference type="InterPro" id="IPR036869">
    <property type="entry name" value="J_dom_sf"/>
</dbReference>
<evidence type="ECO:0000259" key="1">
    <source>
        <dbReference type="PROSITE" id="PS50076"/>
    </source>
</evidence>
<dbReference type="SUPFAM" id="SSF46565">
    <property type="entry name" value="Chaperone J-domain"/>
    <property type="match status" value="1"/>
</dbReference>
<dbReference type="SUPFAM" id="SSF158682">
    <property type="entry name" value="TerB-like"/>
    <property type="match status" value="1"/>
</dbReference>
<dbReference type="InterPro" id="IPR001623">
    <property type="entry name" value="DnaJ_domain"/>
</dbReference>
<dbReference type="Pfam" id="PF05099">
    <property type="entry name" value="TerB"/>
    <property type="match status" value="1"/>
</dbReference>
<dbReference type="InterPro" id="IPR029024">
    <property type="entry name" value="TerB-like"/>
</dbReference>
<comment type="caution">
    <text evidence="2">The sequence shown here is derived from an EMBL/GenBank/DDBJ whole genome shotgun (WGS) entry which is preliminary data.</text>
</comment>
<sequence length="209" mass="23314">MFERLRNPPEACPERTVAFTIAVIALGAKMAKADGEVTRNEVSAFREVFHVPPEEEANAARVFNLARQDVAGYDVYAQKIRAMFNDDSNVLTDVLEGLFHVSVSDGAYHPREDAFLAEVARIFGISDRCFRAVRARYVPDAPRDPYDILGLPHTATIEEARSAWKAAVRENHPDRLIARGVPDEAVELAQRRLIAVNAAWEEIEAREAA</sequence>
<dbReference type="CDD" id="cd07316">
    <property type="entry name" value="terB_like_DjlA"/>
    <property type="match status" value="1"/>
</dbReference>
<evidence type="ECO:0000313" key="3">
    <source>
        <dbReference type="Proteomes" id="UP000598196"/>
    </source>
</evidence>
<gene>
    <name evidence="2" type="ORF">GCM10010991_08190</name>
</gene>
<dbReference type="PROSITE" id="PS50076">
    <property type="entry name" value="DNAJ_2"/>
    <property type="match status" value="1"/>
</dbReference>